<keyword evidence="3" id="KW-0479">Metal-binding</keyword>
<accession>A0A438DGF7</accession>
<reference evidence="5 6" key="1">
    <citation type="journal article" date="2018" name="PLoS Genet.">
        <title>Population sequencing reveals clonal diversity and ancestral inbreeding in the grapevine cultivar Chardonnay.</title>
        <authorList>
            <person name="Roach M.J."/>
            <person name="Johnson D.L."/>
            <person name="Bohlmann J."/>
            <person name="van Vuuren H.J."/>
            <person name="Jones S.J."/>
            <person name="Pretorius I.S."/>
            <person name="Schmidt S.A."/>
            <person name="Borneman A.R."/>
        </authorList>
    </citation>
    <scope>NUCLEOTIDE SEQUENCE [LARGE SCALE GENOMIC DNA]</scope>
    <source>
        <strain evidence="6">cv. Chardonnay</strain>
        <tissue evidence="5">Leaf</tissue>
    </source>
</reference>
<evidence type="ECO:0000256" key="4">
    <source>
        <dbReference type="ARBA" id="ARBA00022842"/>
    </source>
</evidence>
<dbReference type="AlphaFoldDB" id="A0A438DGF7"/>
<organism evidence="5 6">
    <name type="scientific">Vitis vinifera</name>
    <name type="common">Grape</name>
    <dbReference type="NCBI Taxonomy" id="29760"/>
    <lineage>
        <taxon>Eukaryota</taxon>
        <taxon>Viridiplantae</taxon>
        <taxon>Streptophyta</taxon>
        <taxon>Embryophyta</taxon>
        <taxon>Tracheophyta</taxon>
        <taxon>Spermatophyta</taxon>
        <taxon>Magnoliopsida</taxon>
        <taxon>eudicotyledons</taxon>
        <taxon>Gunneridae</taxon>
        <taxon>Pentapetalae</taxon>
        <taxon>rosids</taxon>
        <taxon>Vitales</taxon>
        <taxon>Vitaceae</taxon>
        <taxon>Viteae</taxon>
        <taxon>Vitis</taxon>
    </lineage>
</organism>
<dbReference type="GO" id="GO:0008168">
    <property type="term" value="F:methyltransferase activity"/>
    <property type="evidence" value="ECO:0007669"/>
    <property type="project" value="UniProtKB-KW"/>
</dbReference>
<evidence type="ECO:0000256" key="1">
    <source>
        <dbReference type="ARBA" id="ARBA00022603"/>
    </source>
</evidence>
<name>A0A438DGF7_VITVI</name>
<evidence type="ECO:0000313" key="6">
    <source>
        <dbReference type="Proteomes" id="UP000288805"/>
    </source>
</evidence>
<dbReference type="FunFam" id="3.40.50.150:FF:000103">
    <property type="entry name" value="SABATH methyltransferase 1"/>
    <property type="match status" value="1"/>
</dbReference>
<dbReference type="InterPro" id="IPR029063">
    <property type="entry name" value="SAM-dependent_MTases_sf"/>
</dbReference>
<dbReference type="Proteomes" id="UP000288805">
    <property type="component" value="Unassembled WGS sequence"/>
</dbReference>
<evidence type="ECO:0000256" key="2">
    <source>
        <dbReference type="ARBA" id="ARBA00022679"/>
    </source>
</evidence>
<dbReference type="EMBL" id="QGNW01001637">
    <property type="protein sequence ID" value="RVW34542.1"/>
    <property type="molecule type" value="Genomic_DNA"/>
</dbReference>
<dbReference type="InterPro" id="IPR005299">
    <property type="entry name" value="MeTrfase_7"/>
</dbReference>
<evidence type="ECO:0000313" key="5">
    <source>
        <dbReference type="EMBL" id="RVW34542.1"/>
    </source>
</evidence>
<evidence type="ECO:0000256" key="3">
    <source>
        <dbReference type="ARBA" id="ARBA00022723"/>
    </source>
</evidence>
<sequence length="416" mass="46817">MLGQVNNEGRLDPKERHEIGTRVRRPLFMRCLYRASIKKRIKHTAHLGSPQTQRVISNDDAATMQQSFPMNGGDGPHSYRNNSHFQRQDINVSRTMIEEAIAKKLDVKCFSSNPFRLADLGCSVGPNTFIAMQHIVEAVERKYLAQGLKSEMPEFQVFFNDHVGNDFNTLFASLPTERRYFACGVPGSFHGRLFPESSIHFMFSSHALHWLSKVPEELLDKNSPAWNRGRIHYTSGPEEVSHAYAAQFEHDMEIFLSARAKELVVGGMIVFLIPALPNGIPASQNPYCVMFDLLGASLMDMAKEGLISEAQVDSFNLPIHVASPEQMTEMVEKNECLTIERMELVDSRSKLVGPINGKECAMCLRAGLEGIFTQHFGSGIIDQLFDRLSKQIMESSHQLESGNKEGTLLFVVVRRK</sequence>
<dbReference type="GO" id="GO:0046872">
    <property type="term" value="F:metal ion binding"/>
    <property type="evidence" value="ECO:0007669"/>
    <property type="project" value="UniProtKB-KW"/>
</dbReference>
<comment type="caution">
    <text evidence="5">The sequence shown here is derived from an EMBL/GenBank/DDBJ whole genome shotgun (WGS) entry which is preliminary data.</text>
</comment>
<protein>
    <submittedName>
        <fullName evidence="5">Putative S-adenosylmethionine-dependent methyltransferase</fullName>
    </submittedName>
</protein>
<dbReference type="PANTHER" id="PTHR31009">
    <property type="entry name" value="S-ADENOSYL-L-METHIONINE:CARBOXYL METHYLTRANSFERASE FAMILY PROTEIN"/>
    <property type="match status" value="1"/>
</dbReference>
<dbReference type="GO" id="GO:0032259">
    <property type="term" value="P:methylation"/>
    <property type="evidence" value="ECO:0007669"/>
    <property type="project" value="UniProtKB-KW"/>
</dbReference>
<dbReference type="SUPFAM" id="SSF53335">
    <property type="entry name" value="S-adenosyl-L-methionine-dependent methyltransferases"/>
    <property type="match status" value="1"/>
</dbReference>
<dbReference type="Gene3D" id="3.40.50.150">
    <property type="entry name" value="Vaccinia Virus protein VP39"/>
    <property type="match status" value="1"/>
</dbReference>
<dbReference type="Gene3D" id="1.10.1200.270">
    <property type="entry name" value="Methyltransferase, alpha-helical capping domain"/>
    <property type="match status" value="1"/>
</dbReference>
<keyword evidence="1 5" id="KW-0489">Methyltransferase</keyword>
<dbReference type="Pfam" id="PF03492">
    <property type="entry name" value="Methyltransf_7"/>
    <property type="match status" value="1"/>
</dbReference>
<dbReference type="InterPro" id="IPR042086">
    <property type="entry name" value="MeTrfase_capping"/>
</dbReference>
<proteinExistence type="predicted"/>
<keyword evidence="4" id="KW-0460">Magnesium</keyword>
<gene>
    <name evidence="5" type="primary">VvCHDh000030_6</name>
    <name evidence="5" type="ORF">CK203_096465</name>
</gene>
<keyword evidence="2 5" id="KW-0808">Transferase</keyword>